<accession>A0A6S6R5Q5</accession>
<gene>
    <name evidence="2" type="ORF">acsn021_22240</name>
</gene>
<reference evidence="2 3" key="1">
    <citation type="journal article" date="2016" name="Int. J. Syst. Evol. Microbiol.">
        <title>Descriptions of Anaerotaenia torta gen. nov., sp. nov. and Anaerocolumna cellulosilytica gen. nov., sp. nov. isolated from a methanogenic reactor of cattle waste.</title>
        <authorList>
            <person name="Uek A."/>
            <person name="Ohtaki Y."/>
            <person name="Kaku N."/>
            <person name="Ueki K."/>
        </authorList>
    </citation>
    <scope>NUCLEOTIDE SEQUENCE [LARGE SCALE GENOMIC DNA]</scope>
    <source>
        <strain evidence="2 3">SN021</strain>
    </source>
</reference>
<proteinExistence type="predicted"/>
<evidence type="ECO:0000313" key="3">
    <source>
        <dbReference type="Proteomes" id="UP000515561"/>
    </source>
</evidence>
<dbReference type="InterPro" id="IPR025736">
    <property type="entry name" value="PucR_C-HTH_dom"/>
</dbReference>
<dbReference type="InterPro" id="IPR051448">
    <property type="entry name" value="CdaR-like_regulators"/>
</dbReference>
<dbReference type="AlphaFoldDB" id="A0A6S6R5Q5"/>
<organism evidence="2 3">
    <name type="scientific">Anaerocolumna cellulosilytica</name>
    <dbReference type="NCBI Taxonomy" id="433286"/>
    <lineage>
        <taxon>Bacteria</taxon>
        <taxon>Bacillati</taxon>
        <taxon>Bacillota</taxon>
        <taxon>Clostridia</taxon>
        <taxon>Lachnospirales</taxon>
        <taxon>Lachnospiraceae</taxon>
        <taxon>Anaerocolumna</taxon>
    </lineage>
</organism>
<dbReference type="Gene3D" id="1.10.10.2840">
    <property type="entry name" value="PucR C-terminal helix-turn-helix domain"/>
    <property type="match status" value="1"/>
</dbReference>
<dbReference type="Proteomes" id="UP000515561">
    <property type="component" value="Chromosome"/>
</dbReference>
<dbReference type="InterPro" id="IPR042070">
    <property type="entry name" value="PucR_C-HTH_sf"/>
</dbReference>
<dbReference type="EMBL" id="AP023367">
    <property type="protein sequence ID" value="BCJ94655.1"/>
    <property type="molecule type" value="Genomic_DNA"/>
</dbReference>
<sequence length="495" mass="58200">MHLNISILLEQLSDIILCTKNDNYSDELHLNRPEHYINQEVLLCDHIYIASQQSLPASLKTELGACLISVGKPPEDFFNKELSIICVKDEINILALFNEVQVLFNQYDTWDQRLQQCVNYNTDLQDIIDVSDIIFRNPIYFSDADYRILAESKNNPLNIKYNYIPEKCLTDLKQSENYEQMWNNEIPTFSDHDYRHLSIVVRSQGRFVLFISIMEARAPFRESDPILLRHMAHYALLNYEQNQVHEQNHFTSLNYILKQYLNKQQVTEQTLEKALTSHSWKANHNFNFCFIELSEMDIRYNMIKSQCAQIEKIFTNSAIVFEYHNNLCTVINLSLLSDIKTETKLHSLLQSSNLRLGKSKEFSDINNVRNYYIQASSALELGKHLNPNLHYYKFEDYCLEYILNSPCQNLTPESLCPDGLIKMREYDKNHNTQYVLTLKTYIDQKFNATHAAKKMFIHRTTLLERLNKISTFINMDLDNPRNCLYLMIALVLLNY</sequence>
<keyword evidence="3" id="KW-1185">Reference proteome</keyword>
<dbReference type="KEGG" id="acel:acsn021_22240"/>
<name>A0A6S6R5Q5_9FIRM</name>
<dbReference type="RefSeq" id="WP_184089520.1">
    <property type="nucleotide sequence ID" value="NZ_AP023367.1"/>
</dbReference>
<dbReference type="Pfam" id="PF13556">
    <property type="entry name" value="HTH_30"/>
    <property type="match status" value="1"/>
</dbReference>
<feature type="domain" description="PucR C-terminal helix-turn-helix" evidence="1">
    <location>
        <begin position="435"/>
        <end position="491"/>
    </location>
</feature>
<dbReference type="PANTHER" id="PTHR33744">
    <property type="entry name" value="CARBOHYDRATE DIACID REGULATOR"/>
    <property type="match status" value="1"/>
</dbReference>
<evidence type="ECO:0000259" key="1">
    <source>
        <dbReference type="Pfam" id="PF13556"/>
    </source>
</evidence>
<protein>
    <recommendedName>
        <fullName evidence="1">PucR C-terminal helix-turn-helix domain-containing protein</fullName>
    </recommendedName>
</protein>
<evidence type="ECO:0000313" key="2">
    <source>
        <dbReference type="EMBL" id="BCJ94655.1"/>
    </source>
</evidence>